<gene>
    <name evidence="1" type="ORF">CYMTET_28258</name>
</gene>
<dbReference type="Proteomes" id="UP001190700">
    <property type="component" value="Unassembled WGS sequence"/>
</dbReference>
<sequence>MSSVSEARTLLAASMWNWKSLIKDFASMSDGSPKYATPTGGVSRGKVLLDAKAGVKILIQRVWVMLGVKVDEAKLLVVPKRSNHTWDQTLGDLEECTLAIGRVAKPSPKPPPNVVG</sequence>
<evidence type="ECO:0000313" key="1">
    <source>
        <dbReference type="EMBL" id="KAK3262912.1"/>
    </source>
</evidence>
<keyword evidence="2" id="KW-1185">Reference proteome</keyword>
<dbReference type="EMBL" id="LGRX02015876">
    <property type="protein sequence ID" value="KAK3262912.1"/>
    <property type="molecule type" value="Genomic_DNA"/>
</dbReference>
<organism evidence="1 2">
    <name type="scientific">Cymbomonas tetramitiformis</name>
    <dbReference type="NCBI Taxonomy" id="36881"/>
    <lineage>
        <taxon>Eukaryota</taxon>
        <taxon>Viridiplantae</taxon>
        <taxon>Chlorophyta</taxon>
        <taxon>Pyramimonadophyceae</taxon>
        <taxon>Pyramimonadales</taxon>
        <taxon>Pyramimonadaceae</taxon>
        <taxon>Cymbomonas</taxon>
    </lineage>
</organism>
<reference evidence="1 2" key="1">
    <citation type="journal article" date="2015" name="Genome Biol. Evol.">
        <title>Comparative Genomics of a Bacterivorous Green Alga Reveals Evolutionary Causalities and Consequences of Phago-Mixotrophic Mode of Nutrition.</title>
        <authorList>
            <person name="Burns J.A."/>
            <person name="Paasch A."/>
            <person name="Narechania A."/>
            <person name="Kim E."/>
        </authorList>
    </citation>
    <scope>NUCLEOTIDE SEQUENCE [LARGE SCALE GENOMIC DNA]</scope>
    <source>
        <strain evidence="1 2">PLY_AMNH</strain>
    </source>
</reference>
<dbReference type="AlphaFoldDB" id="A0AAE0FN69"/>
<accession>A0AAE0FN69</accession>
<comment type="caution">
    <text evidence="1">The sequence shown here is derived from an EMBL/GenBank/DDBJ whole genome shotgun (WGS) entry which is preliminary data.</text>
</comment>
<evidence type="ECO:0000313" key="2">
    <source>
        <dbReference type="Proteomes" id="UP001190700"/>
    </source>
</evidence>
<proteinExistence type="predicted"/>
<protein>
    <submittedName>
        <fullName evidence="1">Uncharacterized protein</fullName>
    </submittedName>
</protein>
<name>A0AAE0FN69_9CHLO</name>